<name>A0A3B0X5V2_9ZZZZ</name>
<gene>
    <name evidence="1" type="ORF">MNBD_GAMMA10-1540</name>
</gene>
<dbReference type="Pfam" id="PF05742">
    <property type="entry name" value="TANGO2"/>
    <property type="match status" value="1"/>
</dbReference>
<dbReference type="PANTHER" id="PTHR17985:SF8">
    <property type="entry name" value="TRANSPORT AND GOLGI ORGANIZATION PROTEIN 2 HOMOLOG"/>
    <property type="match status" value="1"/>
</dbReference>
<sequence length="245" mass="27904">MCTLSWLLNNDGYEVFFNRDEQHSRAQAIAPSLQHNTGVIMPLDPQGQGSWIGSNLQGNTICLLNNYQKQACTRVQKNFISRGRLIPKLLQLDDLSDIEYQLHKLNLKQYQAFFLCVFADDLSATNGAPALFQWDGKKLTREKSRHPVVSSSVKADEVIKTRSEVFNQILSISDSRENHLKCHRAHLPEKGYLSVCMHRDDAQTQSLCHISVDNEICFRYLDGAPCESNEWLEVIHAKKKLLMSA</sequence>
<dbReference type="InterPro" id="IPR008551">
    <property type="entry name" value="TANGO2"/>
</dbReference>
<proteinExistence type="predicted"/>
<evidence type="ECO:0008006" key="2">
    <source>
        <dbReference type="Google" id="ProtNLM"/>
    </source>
</evidence>
<organism evidence="1">
    <name type="scientific">hydrothermal vent metagenome</name>
    <dbReference type="NCBI Taxonomy" id="652676"/>
    <lineage>
        <taxon>unclassified sequences</taxon>
        <taxon>metagenomes</taxon>
        <taxon>ecological metagenomes</taxon>
    </lineage>
</organism>
<reference evidence="1" key="1">
    <citation type="submission" date="2018-06" db="EMBL/GenBank/DDBJ databases">
        <authorList>
            <person name="Zhirakovskaya E."/>
        </authorList>
    </citation>
    <scope>NUCLEOTIDE SEQUENCE</scope>
</reference>
<evidence type="ECO:0000313" key="1">
    <source>
        <dbReference type="EMBL" id="VAW63698.1"/>
    </source>
</evidence>
<dbReference type="AlphaFoldDB" id="A0A3B0X5V2"/>
<protein>
    <recommendedName>
        <fullName evidence="2">NRDE family protein</fullName>
    </recommendedName>
</protein>
<dbReference type="PANTHER" id="PTHR17985">
    <property type="entry name" value="SER/THR-RICH PROTEIN T10 IN DGCR REGION"/>
    <property type="match status" value="1"/>
</dbReference>
<accession>A0A3B0X5V2</accession>
<dbReference type="EMBL" id="UOFJ01000117">
    <property type="protein sequence ID" value="VAW63698.1"/>
    <property type="molecule type" value="Genomic_DNA"/>
</dbReference>